<dbReference type="AlphaFoldDB" id="A0A438DH94"/>
<proteinExistence type="predicted"/>
<name>A0A438DH94_VITVI</name>
<evidence type="ECO:0000313" key="2">
    <source>
        <dbReference type="Proteomes" id="UP000288805"/>
    </source>
</evidence>
<dbReference type="PANTHER" id="PTHR33223:SF8">
    <property type="entry name" value="OS04G0172440 PROTEIN"/>
    <property type="match status" value="1"/>
</dbReference>
<sequence length="350" mass="39352">MVCRGSASVEVMTILHGSAPSLRRRAESCVPSEGTIASARDLLKSTYFLSEPSRPYSLIAFGLSFNIFDRHSLWSFPYPVSYLVFPLSGVLIRFGLVKLRVAPPPITVPTPTSEDPHACMDRLGQRLRQLRTSDRAVTWDDFDGLPVASLSTKFRMLEIERYIGIGRPRLHLRLYSTIMRAHGLDEAQTIMFFPMSLSGATQRWFASLDVSRHRTWDDLTALYGIEEGIAKGLWFEYSLSDSKGKKPLGGQRSRDVGAIGSVGLRPPRRYKIVGQTFKLYYPPSPRVQYRPRAPSRSYDQAYMPSALALPYHAAQGTKRPLILYYAIVQPCHASQFVAIPTTSYSRPKAQ</sequence>
<dbReference type="Proteomes" id="UP000288805">
    <property type="component" value="Unassembled WGS sequence"/>
</dbReference>
<evidence type="ECO:0008006" key="3">
    <source>
        <dbReference type="Google" id="ProtNLM"/>
    </source>
</evidence>
<reference evidence="1 2" key="1">
    <citation type="journal article" date="2018" name="PLoS Genet.">
        <title>Population sequencing reveals clonal diversity and ancestral inbreeding in the grapevine cultivar Chardonnay.</title>
        <authorList>
            <person name="Roach M.J."/>
            <person name="Johnson D.L."/>
            <person name="Bohlmann J."/>
            <person name="van Vuuren H.J."/>
            <person name="Jones S.J."/>
            <person name="Pretorius I.S."/>
            <person name="Schmidt S.A."/>
            <person name="Borneman A.R."/>
        </authorList>
    </citation>
    <scope>NUCLEOTIDE SEQUENCE [LARGE SCALE GENOMIC DNA]</scope>
    <source>
        <strain evidence="2">cv. Chardonnay</strain>
        <tissue evidence="1">Leaf</tissue>
    </source>
</reference>
<dbReference type="EMBL" id="QGNW01001623">
    <property type="protein sequence ID" value="RVW34830.1"/>
    <property type="molecule type" value="Genomic_DNA"/>
</dbReference>
<gene>
    <name evidence="1" type="ORF">CK203_078040</name>
</gene>
<protein>
    <recommendedName>
        <fullName evidence="3">Retrotransposon gag domain-containing protein</fullName>
    </recommendedName>
</protein>
<accession>A0A438DH94</accession>
<evidence type="ECO:0000313" key="1">
    <source>
        <dbReference type="EMBL" id="RVW34830.1"/>
    </source>
</evidence>
<organism evidence="1 2">
    <name type="scientific">Vitis vinifera</name>
    <name type="common">Grape</name>
    <dbReference type="NCBI Taxonomy" id="29760"/>
    <lineage>
        <taxon>Eukaryota</taxon>
        <taxon>Viridiplantae</taxon>
        <taxon>Streptophyta</taxon>
        <taxon>Embryophyta</taxon>
        <taxon>Tracheophyta</taxon>
        <taxon>Spermatophyta</taxon>
        <taxon>Magnoliopsida</taxon>
        <taxon>eudicotyledons</taxon>
        <taxon>Gunneridae</taxon>
        <taxon>Pentapetalae</taxon>
        <taxon>rosids</taxon>
        <taxon>Vitales</taxon>
        <taxon>Vitaceae</taxon>
        <taxon>Viteae</taxon>
        <taxon>Vitis</taxon>
    </lineage>
</organism>
<dbReference type="PANTHER" id="PTHR33223">
    <property type="entry name" value="CCHC-TYPE DOMAIN-CONTAINING PROTEIN"/>
    <property type="match status" value="1"/>
</dbReference>
<comment type="caution">
    <text evidence="1">The sequence shown here is derived from an EMBL/GenBank/DDBJ whole genome shotgun (WGS) entry which is preliminary data.</text>
</comment>